<keyword evidence="1" id="KW-0547">Nucleotide-binding</keyword>
<name>A0A7D9ERT1_PARCT</name>
<evidence type="ECO:0000256" key="1">
    <source>
        <dbReference type="RuleBase" id="RU000492"/>
    </source>
</evidence>
<keyword evidence="1" id="KW-0378">Hydrolase</keyword>
<dbReference type="GO" id="GO:0005524">
    <property type="term" value="F:ATP binding"/>
    <property type="evidence" value="ECO:0007669"/>
    <property type="project" value="UniProtKB-KW"/>
</dbReference>
<dbReference type="CDD" id="cd18787">
    <property type="entry name" value="SF2_C_DEAD"/>
    <property type="match status" value="1"/>
</dbReference>
<dbReference type="Pfam" id="PF00270">
    <property type="entry name" value="DEAD"/>
    <property type="match status" value="1"/>
</dbReference>
<dbReference type="OrthoDB" id="10261904at2759"/>
<keyword evidence="3" id="KW-1185">Reference proteome</keyword>
<dbReference type="PANTHER" id="PTHR47959:SF24">
    <property type="entry name" value="ATP-DEPENDENT RNA HELICASE"/>
    <property type="match status" value="1"/>
</dbReference>
<protein>
    <submittedName>
        <fullName evidence="2">Probable ATP-dependent RNA helicase DDX49</fullName>
    </submittedName>
</protein>
<keyword evidence="1" id="KW-0067">ATP-binding</keyword>
<dbReference type="PROSITE" id="PS51194">
    <property type="entry name" value="HELICASE_CTER"/>
    <property type="match status" value="1"/>
</dbReference>
<comment type="caution">
    <text evidence="2">The sequence shown here is derived from an EMBL/GenBank/DDBJ whole genome shotgun (WGS) entry which is preliminary data.</text>
</comment>
<dbReference type="InterPro" id="IPR027417">
    <property type="entry name" value="P-loop_NTPase"/>
</dbReference>
<dbReference type="AlphaFoldDB" id="A0A7D9ERT1"/>
<gene>
    <name evidence="2" type="ORF">PACLA_8A022253</name>
</gene>
<dbReference type="GO" id="GO:0003724">
    <property type="term" value="F:RNA helicase activity"/>
    <property type="evidence" value="ECO:0007669"/>
    <property type="project" value="InterPro"/>
</dbReference>
<dbReference type="PANTHER" id="PTHR47959">
    <property type="entry name" value="ATP-DEPENDENT RNA HELICASE RHLE-RELATED"/>
    <property type="match status" value="1"/>
</dbReference>
<sequence>MADNLEESFGDLGIKTWLVKQCSAIGIKKPTEIQAKCIPEILKGRDCIGCAKTGSGKTAVFALTILQHLSDDPFGVFALILTPTRELAFQIGDQFKALGKPINLQTIVITGGMDMMTQSLALAKQPHVVIATPGRCADHLTSTDTFNLRRIKYLVLDEADRLLEDTFAADLEVIFSHVAEKRQTLLFSATLNDTIEELCQITATDPFCYSVQDNVATVAELDQRYLLIPDQVKDCYMVYILREHTENKSVIVFTKTCYSCQVLAVMFRKVELPCVTLHSLMSQSERLASLAKFKTGIVNILVATDVASRGLDIPEVELVLNTNVPRSPDDYIHRVGRTARAGRGGLALTLLTQYDIKALQSIEERIGVKLASFQTTEKEVLRYLKGVSVAKREAELRVRDSGLFDKRNIHKQKRAILEGRRQNGRRKKKKV</sequence>
<dbReference type="PROSITE" id="PS51192">
    <property type="entry name" value="HELICASE_ATP_BIND_1"/>
    <property type="match status" value="1"/>
</dbReference>
<dbReference type="Proteomes" id="UP001152795">
    <property type="component" value="Unassembled WGS sequence"/>
</dbReference>
<dbReference type="InterPro" id="IPR014001">
    <property type="entry name" value="Helicase_ATP-bd"/>
</dbReference>
<dbReference type="SMART" id="SM00490">
    <property type="entry name" value="HELICc"/>
    <property type="match status" value="1"/>
</dbReference>
<comment type="similarity">
    <text evidence="1">Belongs to the DEAD box helicase family.</text>
</comment>
<evidence type="ECO:0000313" key="3">
    <source>
        <dbReference type="Proteomes" id="UP001152795"/>
    </source>
</evidence>
<dbReference type="Pfam" id="PF00271">
    <property type="entry name" value="Helicase_C"/>
    <property type="match status" value="1"/>
</dbReference>
<dbReference type="PROSITE" id="PS51195">
    <property type="entry name" value="Q_MOTIF"/>
    <property type="match status" value="1"/>
</dbReference>
<dbReference type="GO" id="GO:0016787">
    <property type="term" value="F:hydrolase activity"/>
    <property type="evidence" value="ECO:0007669"/>
    <property type="project" value="UniProtKB-KW"/>
</dbReference>
<dbReference type="InterPro" id="IPR001650">
    <property type="entry name" value="Helicase_C-like"/>
</dbReference>
<evidence type="ECO:0000313" key="2">
    <source>
        <dbReference type="EMBL" id="CAB4015760.1"/>
    </source>
</evidence>
<dbReference type="CDD" id="cd17955">
    <property type="entry name" value="DEADc_DDX49"/>
    <property type="match status" value="1"/>
</dbReference>
<accession>A0A7D9ERT1</accession>
<dbReference type="PROSITE" id="PS00039">
    <property type="entry name" value="DEAD_ATP_HELICASE"/>
    <property type="match status" value="1"/>
</dbReference>
<dbReference type="GO" id="GO:0005829">
    <property type="term" value="C:cytosol"/>
    <property type="evidence" value="ECO:0007669"/>
    <property type="project" value="TreeGrafter"/>
</dbReference>
<dbReference type="InterPro" id="IPR050079">
    <property type="entry name" value="DEAD_box_RNA_helicase"/>
</dbReference>
<dbReference type="InterPro" id="IPR011545">
    <property type="entry name" value="DEAD/DEAH_box_helicase_dom"/>
</dbReference>
<dbReference type="SUPFAM" id="SSF52540">
    <property type="entry name" value="P-loop containing nucleoside triphosphate hydrolases"/>
    <property type="match status" value="1"/>
</dbReference>
<organism evidence="2 3">
    <name type="scientific">Paramuricea clavata</name>
    <name type="common">Red gorgonian</name>
    <name type="synonym">Violescent sea-whip</name>
    <dbReference type="NCBI Taxonomy" id="317549"/>
    <lineage>
        <taxon>Eukaryota</taxon>
        <taxon>Metazoa</taxon>
        <taxon>Cnidaria</taxon>
        <taxon>Anthozoa</taxon>
        <taxon>Octocorallia</taxon>
        <taxon>Malacalcyonacea</taxon>
        <taxon>Plexauridae</taxon>
        <taxon>Paramuricea</taxon>
    </lineage>
</organism>
<dbReference type="EMBL" id="CACRXK020008834">
    <property type="protein sequence ID" value="CAB4015760.1"/>
    <property type="molecule type" value="Genomic_DNA"/>
</dbReference>
<reference evidence="2" key="1">
    <citation type="submission" date="2020-04" db="EMBL/GenBank/DDBJ databases">
        <authorList>
            <person name="Alioto T."/>
            <person name="Alioto T."/>
            <person name="Gomez Garrido J."/>
        </authorList>
    </citation>
    <scope>NUCLEOTIDE SEQUENCE</scope>
    <source>
        <strain evidence="2">A484AB</strain>
    </source>
</reference>
<dbReference type="InterPro" id="IPR000629">
    <property type="entry name" value="RNA-helicase_DEAD-box_CS"/>
</dbReference>
<dbReference type="SMART" id="SM00487">
    <property type="entry name" value="DEXDc"/>
    <property type="match status" value="1"/>
</dbReference>
<proteinExistence type="inferred from homology"/>
<keyword evidence="1 2" id="KW-0347">Helicase</keyword>
<dbReference type="GO" id="GO:0003676">
    <property type="term" value="F:nucleic acid binding"/>
    <property type="evidence" value="ECO:0007669"/>
    <property type="project" value="InterPro"/>
</dbReference>
<dbReference type="InterPro" id="IPR014014">
    <property type="entry name" value="RNA_helicase_DEAD_Q_motif"/>
</dbReference>
<dbReference type="Gene3D" id="3.40.50.300">
    <property type="entry name" value="P-loop containing nucleotide triphosphate hydrolases"/>
    <property type="match status" value="2"/>
</dbReference>